<sequence length="207" mass="21229">MSYILTPGYVRWDGTKFVTDPDIIIVGPAGDPGSPGIPGLPGSTGATGDTGPTGATGDTGATGATGASGSSITTVRDGYNYGPFINIPSFSRTASTNSATFVVAATFSFNRAELTGESGTKTAKLKVVAETTAPLITIQLYNYTTAAVVTGSTLSTSSLTPIELSSGDLFLNLYSGDAVYEIQIKMDAGGVSDNVTLDNAYLRIDWI</sequence>
<feature type="region of interest" description="Disordered" evidence="1">
    <location>
        <begin position="30"/>
        <end position="69"/>
    </location>
</feature>
<dbReference type="Pfam" id="PF01391">
    <property type="entry name" value="Collagen"/>
    <property type="match status" value="1"/>
</dbReference>
<organism evidence="2">
    <name type="scientific">uncultured Caudovirales phage</name>
    <dbReference type="NCBI Taxonomy" id="2100421"/>
    <lineage>
        <taxon>Viruses</taxon>
        <taxon>Duplodnaviria</taxon>
        <taxon>Heunggongvirae</taxon>
        <taxon>Uroviricota</taxon>
        <taxon>Caudoviricetes</taxon>
        <taxon>Peduoviridae</taxon>
        <taxon>Maltschvirus</taxon>
        <taxon>Maltschvirus maltsch</taxon>
    </lineage>
</organism>
<proteinExistence type="predicted"/>
<accession>A0A6J5RGT5</accession>
<feature type="compositionally biased region" description="Low complexity" evidence="1">
    <location>
        <begin position="40"/>
        <end position="69"/>
    </location>
</feature>
<evidence type="ECO:0000313" key="2">
    <source>
        <dbReference type="EMBL" id="CAB4196543.1"/>
    </source>
</evidence>
<protein>
    <submittedName>
        <fullName evidence="2">Collagen triple helix repeat</fullName>
    </submittedName>
</protein>
<gene>
    <name evidence="2" type="ORF">UFOVP1290_63</name>
</gene>
<name>A0A6J5RGT5_9CAUD</name>
<evidence type="ECO:0000256" key="1">
    <source>
        <dbReference type="SAM" id="MobiDB-lite"/>
    </source>
</evidence>
<dbReference type="EMBL" id="LR797252">
    <property type="protein sequence ID" value="CAB4196543.1"/>
    <property type="molecule type" value="Genomic_DNA"/>
</dbReference>
<reference evidence="2" key="1">
    <citation type="submission" date="2020-05" db="EMBL/GenBank/DDBJ databases">
        <authorList>
            <person name="Chiriac C."/>
            <person name="Salcher M."/>
            <person name="Ghai R."/>
            <person name="Kavagutti S V."/>
        </authorList>
    </citation>
    <scope>NUCLEOTIDE SEQUENCE</scope>
</reference>
<keyword evidence="2" id="KW-0176">Collagen</keyword>
<dbReference type="InterPro" id="IPR008160">
    <property type="entry name" value="Collagen"/>
</dbReference>